<proteinExistence type="predicted"/>
<name>A0A0F9IC00_9ZZZZ</name>
<sequence>MNMGTNEKLARELVSGAIIGAFISIAMVIVFMALYGFYAAVGHITLGVVHHFGPSSVWEQKCINFCAVEQSQVAEDTPKIFEHRTHYCRCRNGKEIWANIPAWTGQEAWETVFNPEEELKDF</sequence>
<keyword evidence="1" id="KW-0472">Membrane</keyword>
<evidence type="ECO:0000313" key="2">
    <source>
        <dbReference type="EMBL" id="KKM17269.1"/>
    </source>
</evidence>
<feature type="transmembrane region" description="Helical" evidence="1">
    <location>
        <begin position="12"/>
        <end position="38"/>
    </location>
</feature>
<organism evidence="2">
    <name type="scientific">marine sediment metagenome</name>
    <dbReference type="NCBI Taxonomy" id="412755"/>
    <lineage>
        <taxon>unclassified sequences</taxon>
        <taxon>metagenomes</taxon>
        <taxon>ecological metagenomes</taxon>
    </lineage>
</organism>
<dbReference type="EMBL" id="LAZR01014494">
    <property type="protein sequence ID" value="KKM17269.1"/>
    <property type="molecule type" value="Genomic_DNA"/>
</dbReference>
<evidence type="ECO:0000256" key="1">
    <source>
        <dbReference type="SAM" id="Phobius"/>
    </source>
</evidence>
<comment type="caution">
    <text evidence="2">The sequence shown here is derived from an EMBL/GenBank/DDBJ whole genome shotgun (WGS) entry which is preliminary data.</text>
</comment>
<keyword evidence="1" id="KW-1133">Transmembrane helix</keyword>
<dbReference type="AlphaFoldDB" id="A0A0F9IC00"/>
<protein>
    <submittedName>
        <fullName evidence="2">Uncharacterized protein</fullName>
    </submittedName>
</protein>
<reference evidence="2" key="1">
    <citation type="journal article" date="2015" name="Nature">
        <title>Complex archaea that bridge the gap between prokaryotes and eukaryotes.</title>
        <authorList>
            <person name="Spang A."/>
            <person name="Saw J.H."/>
            <person name="Jorgensen S.L."/>
            <person name="Zaremba-Niedzwiedzka K."/>
            <person name="Martijn J."/>
            <person name="Lind A.E."/>
            <person name="van Eijk R."/>
            <person name="Schleper C."/>
            <person name="Guy L."/>
            <person name="Ettema T.J."/>
        </authorList>
    </citation>
    <scope>NUCLEOTIDE SEQUENCE</scope>
</reference>
<accession>A0A0F9IC00</accession>
<keyword evidence="1" id="KW-0812">Transmembrane</keyword>
<gene>
    <name evidence="2" type="ORF">LCGC14_1677530</name>
</gene>